<feature type="region of interest" description="Disordered" evidence="1">
    <location>
        <begin position="27"/>
        <end position="46"/>
    </location>
</feature>
<reference evidence="2" key="1">
    <citation type="submission" date="2019-08" db="EMBL/GenBank/DDBJ databases">
        <title>The genome of the North American firefly Photinus pyralis.</title>
        <authorList>
            <consortium name="Photinus pyralis genome working group"/>
            <person name="Fallon T.R."/>
            <person name="Sander Lower S.E."/>
            <person name="Weng J.-K."/>
        </authorList>
    </citation>
    <scope>NUCLEOTIDE SEQUENCE</scope>
    <source>
        <strain evidence="2">TRF0915ILg1</strain>
        <tissue evidence="2">Whole body</tissue>
    </source>
</reference>
<accession>A0A8K0FZN5</accession>
<evidence type="ECO:0000256" key="1">
    <source>
        <dbReference type="SAM" id="MobiDB-lite"/>
    </source>
</evidence>
<dbReference type="OrthoDB" id="7485566at2759"/>
<gene>
    <name evidence="2" type="ORF">ILUMI_19674</name>
</gene>
<evidence type="ECO:0000313" key="3">
    <source>
        <dbReference type="Proteomes" id="UP000801492"/>
    </source>
</evidence>
<protein>
    <submittedName>
        <fullName evidence="2">Uncharacterized protein</fullName>
    </submittedName>
</protein>
<dbReference type="EMBL" id="VTPC01087482">
    <property type="protein sequence ID" value="KAF2886500.1"/>
    <property type="molecule type" value="Genomic_DNA"/>
</dbReference>
<keyword evidence="3" id="KW-1185">Reference proteome</keyword>
<evidence type="ECO:0000313" key="2">
    <source>
        <dbReference type="EMBL" id="KAF2886500.1"/>
    </source>
</evidence>
<dbReference type="Proteomes" id="UP000801492">
    <property type="component" value="Unassembled WGS sequence"/>
</dbReference>
<organism evidence="2 3">
    <name type="scientific">Ignelater luminosus</name>
    <name type="common">Cucubano</name>
    <name type="synonym">Pyrophorus luminosus</name>
    <dbReference type="NCBI Taxonomy" id="2038154"/>
    <lineage>
        <taxon>Eukaryota</taxon>
        <taxon>Metazoa</taxon>
        <taxon>Ecdysozoa</taxon>
        <taxon>Arthropoda</taxon>
        <taxon>Hexapoda</taxon>
        <taxon>Insecta</taxon>
        <taxon>Pterygota</taxon>
        <taxon>Neoptera</taxon>
        <taxon>Endopterygota</taxon>
        <taxon>Coleoptera</taxon>
        <taxon>Polyphaga</taxon>
        <taxon>Elateriformia</taxon>
        <taxon>Elateroidea</taxon>
        <taxon>Elateridae</taxon>
        <taxon>Agrypninae</taxon>
        <taxon>Pyrophorini</taxon>
        <taxon>Ignelater</taxon>
    </lineage>
</organism>
<proteinExistence type="predicted"/>
<dbReference type="AlphaFoldDB" id="A0A8K0FZN5"/>
<sequence>MTWRSYFTQLMNGIRIVPQRRSSRILSLSQKRNPSLGDKPNGQPKKELYRFADSPIYKSPTAPRPAALHARNLNPTYTRTPNETQLTNEVEANLADGDIHGALRLLTSEDTIAPHNKEIILVLAEKHPSHLTPTTFSNPPTELIEVPEAEEKELKAIIATFPSGSAGGIDGMRPQILKDLLTVKEEGI</sequence>
<name>A0A8K0FZN5_IGNLU</name>
<comment type="caution">
    <text evidence="2">The sequence shown here is derived from an EMBL/GenBank/DDBJ whole genome shotgun (WGS) entry which is preliminary data.</text>
</comment>